<keyword evidence="3" id="KW-1185">Reference proteome</keyword>
<dbReference type="RefSeq" id="WP_147031591.1">
    <property type="nucleotide sequence ID" value="NZ_CP042436.1"/>
</dbReference>
<keyword evidence="1" id="KW-1133">Transmembrane helix</keyword>
<dbReference type="Proteomes" id="UP000321479">
    <property type="component" value="Chromosome"/>
</dbReference>
<organism evidence="2 3">
    <name type="scientific">Mucilaginibacter ginsenosidivorans</name>
    <dbReference type="NCBI Taxonomy" id="398053"/>
    <lineage>
        <taxon>Bacteria</taxon>
        <taxon>Pseudomonadati</taxon>
        <taxon>Bacteroidota</taxon>
        <taxon>Sphingobacteriia</taxon>
        <taxon>Sphingobacteriales</taxon>
        <taxon>Sphingobacteriaceae</taxon>
        <taxon>Mucilaginibacter</taxon>
    </lineage>
</organism>
<protein>
    <submittedName>
        <fullName evidence="2">DoxX family protein</fullName>
    </submittedName>
</protein>
<keyword evidence="1" id="KW-0472">Membrane</keyword>
<dbReference type="KEGG" id="mgin:FRZ54_10630"/>
<gene>
    <name evidence="2" type="ORF">FRZ54_10630</name>
</gene>
<dbReference type="PANTHER" id="PTHR36974">
    <property type="entry name" value="MEMBRANE PROTEIN-RELATED"/>
    <property type="match status" value="1"/>
</dbReference>
<feature type="transmembrane region" description="Helical" evidence="1">
    <location>
        <begin position="67"/>
        <end position="87"/>
    </location>
</feature>
<evidence type="ECO:0000313" key="2">
    <source>
        <dbReference type="EMBL" id="QEC63015.1"/>
    </source>
</evidence>
<dbReference type="PANTHER" id="PTHR36974:SF1">
    <property type="entry name" value="DOXX FAMILY MEMBRANE PROTEIN"/>
    <property type="match status" value="1"/>
</dbReference>
<dbReference type="EMBL" id="CP042436">
    <property type="protein sequence ID" value="QEC63015.1"/>
    <property type="molecule type" value="Genomic_DNA"/>
</dbReference>
<evidence type="ECO:0000313" key="3">
    <source>
        <dbReference type="Proteomes" id="UP000321479"/>
    </source>
</evidence>
<reference evidence="2 3" key="1">
    <citation type="journal article" date="2017" name="Curr. Microbiol.">
        <title>Mucilaginibacter ginsenosidivorans sp. nov., Isolated from Soil of Ginseng Field.</title>
        <authorList>
            <person name="Kim M.M."/>
            <person name="Siddiqi M.Z."/>
            <person name="Im W.T."/>
        </authorList>
    </citation>
    <scope>NUCLEOTIDE SEQUENCE [LARGE SCALE GENOMIC DNA]</scope>
    <source>
        <strain evidence="2 3">Gsoil 3017</strain>
    </source>
</reference>
<sequence>MQTFKKVSLIILVLFYVFAGINHFRNPVSYLHIIPPYIPYPVVANALAGCFEVLFAVMMLFAQTRKFAAWGIILMLLAFLPVHISMIGDAPLKLGNLVVTPLLAWVRLLVLQPLLILWAWWHTSNAEPSNYSASRSL</sequence>
<feature type="transmembrane region" description="Helical" evidence="1">
    <location>
        <begin position="43"/>
        <end position="62"/>
    </location>
</feature>
<dbReference type="OrthoDB" id="327939at2"/>
<feature type="transmembrane region" description="Helical" evidence="1">
    <location>
        <begin position="102"/>
        <end position="121"/>
    </location>
</feature>
<dbReference type="AlphaFoldDB" id="A0A5B8UWF6"/>
<name>A0A5B8UWF6_9SPHI</name>
<proteinExistence type="predicted"/>
<evidence type="ECO:0000256" key="1">
    <source>
        <dbReference type="SAM" id="Phobius"/>
    </source>
</evidence>
<accession>A0A5B8UWF6</accession>
<keyword evidence="1" id="KW-0812">Transmembrane</keyword>